<dbReference type="PROSITE" id="PS00158">
    <property type="entry name" value="ALDOLASE_CLASS_I"/>
    <property type="match status" value="1"/>
</dbReference>
<organism evidence="17 18">
    <name type="scientific">Caenorhabditis angaria</name>
    <dbReference type="NCBI Taxonomy" id="860376"/>
    <lineage>
        <taxon>Eukaryota</taxon>
        <taxon>Metazoa</taxon>
        <taxon>Ecdysozoa</taxon>
        <taxon>Nematoda</taxon>
        <taxon>Chromadorea</taxon>
        <taxon>Rhabditida</taxon>
        <taxon>Rhabditina</taxon>
        <taxon>Rhabditomorpha</taxon>
        <taxon>Rhabditoidea</taxon>
        <taxon>Rhabditidae</taxon>
        <taxon>Peloderinae</taxon>
        <taxon>Caenorhabditis</taxon>
    </lineage>
</organism>
<comment type="caution">
    <text evidence="17">The sequence shown here is derived from an EMBL/GenBank/DDBJ whole genome shotgun (WGS) entry which is preliminary data.</text>
</comment>
<dbReference type="CDD" id="cd00948">
    <property type="entry name" value="FBP_aldolase_I_a"/>
    <property type="match status" value="1"/>
</dbReference>
<evidence type="ECO:0000313" key="17">
    <source>
        <dbReference type="EMBL" id="CAI5444445.1"/>
    </source>
</evidence>
<dbReference type="InterPro" id="IPR029768">
    <property type="entry name" value="Aldolase_I_AS"/>
</dbReference>
<dbReference type="GO" id="GO:0006096">
    <property type="term" value="P:glycolytic process"/>
    <property type="evidence" value="ECO:0007669"/>
    <property type="project" value="UniProtKB-KW"/>
</dbReference>
<evidence type="ECO:0000256" key="15">
    <source>
        <dbReference type="SAM" id="MobiDB-lite"/>
    </source>
</evidence>
<evidence type="ECO:0000256" key="5">
    <source>
        <dbReference type="ARBA" id="ARBA00023015"/>
    </source>
</evidence>
<keyword evidence="6 12" id="KW-0195">Cyclin</keyword>
<feature type="compositionally biased region" description="Low complexity" evidence="15">
    <location>
        <begin position="334"/>
        <end position="343"/>
    </location>
</feature>
<reference evidence="17" key="1">
    <citation type="submission" date="2022-11" db="EMBL/GenBank/DDBJ databases">
        <authorList>
            <person name="Kikuchi T."/>
        </authorList>
    </citation>
    <scope>NUCLEOTIDE SEQUENCE</scope>
    <source>
        <strain evidence="17">PS1010</strain>
    </source>
</reference>
<feature type="domain" description="Cyclin-like" evidence="16">
    <location>
        <begin position="217"/>
        <end position="308"/>
    </location>
</feature>
<evidence type="ECO:0000256" key="12">
    <source>
        <dbReference type="RuleBase" id="RU000383"/>
    </source>
</evidence>
<dbReference type="GO" id="GO:0004332">
    <property type="term" value="F:fructose-bisphosphate aldolase activity"/>
    <property type="evidence" value="ECO:0007669"/>
    <property type="project" value="UniProtKB-EC"/>
</dbReference>
<dbReference type="PANTHER" id="PTHR11627">
    <property type="entry name" value="FRUCTOSE-BISPHOSPHATE ALDOLASE"/>
    <property type="match status" value="1"/>
</dbReference>
<feature type="region of interest" description="Disordered" evidence="15">
    <location>
        <begin position="334"/>
        <end position="364"/>
    </location>
</feature>
<evidence type="ECO:0000256" key="1">
    <source>
        <dbReference type="ARBA" id="ARBA00004714"/>
    </source>
</evidence>
<evidence type="ECO:0000313" key="18">
    <source>
        <dbReference type="Proteomes" id="UP001152747"/>
    </source>
</evidence>
<comment type="catalytic activity">
    <reaction evidence="13">
        <text>beta-D-fructose 1,6-bisphosphate = D-glyceraldehyde 3-phosphate + dihydroxyacetone phosphate</text>
        <dbReference type="Rhea" id="RHEA:14729"/>
        <dbReference type="ChEBI" id="CHEBI:32966"/>
        <dbReference type="ChEBI" id="CHEBI:57642"/>
        <dbReference type="ChEBI" id="CHEBI:59776"/>
        <dbReference type="EC" id="4.1.2.13"/>
    </reaction>
</comment>
<evidence type="ECO:0000256" key="13">
    <source>
        <dbReference type="RuleBase" id="RU003994"/>
    </source>
</evidence>
<evidence type="ECO:0000256" key="7">
    <source>
        <dbReference type="ARBA" id="ARBA00023152"/>
    </source>
</evidence>
<feature type="compositionally biased region" description="Low complexity" evidence="15">
    <location>
        <begin position="473"/>
        <end position="482"/>
    </location>
</feature>
<keyword evidence="5" id="KW-0805">Transcription regulation</keyword>
<feature type="region of interest" description="Disordered" evidence="15">
    <location>
        <begin position="413"/>
        <end position="485"/>
    </location>
</feature>
<dbReference type="InterPro" id="IPR006671">
    <property type="entry name" value="Cyclin_N"/>
</dbReference>
<feature type="region of interest" description="Disordered" evidence="15">
    <location>
        <begin position="376"/>
        <end position="399"/>
    </location>
</feature>
<dbReference type="OrthoDB" id="36455at2759"/>
<comment type="pathway">
    <text evidence="1 14">Carbohydrate degradation; glycolysis; D-glyceraldehyde 3-phosphate and glycerone phosphate from D-glucose: step 4/4.</text>
</comment>
<protein>
    <recommendedName>
        <fullName evidence="4 13">Fructose-bisphosphate aldolase</fullName>
        <ecNumber evidence="4 13">4.1.2.13</ecNumber>
    </recommendedName>
</protein>
<dbReference type="AlphaFoldDB" id="A0A9P1N1I1"/>
<comment type="similarity">
    <text evidence="2">Belongs to the cyclin family. Cyclin C subfamily.</text>
</comment>
<dbReference type="SUPFAM" id="SSF51569">
    <property type="entry name" value="Aldolase"/>
    <property type="match status" value="1"/>
</dbReference>
<keyword evidence="10" id="KW-0704">Schiff base</keyword>
<dbReference type="Pfam" id="PF00134">
    <property type="entry name" value="Cyclin_N"/>
    <property type="match status" value="1"/>
</dbReference>
<evidence type="ECO:0000256" key="14">
    <source>
        <dbReference type="RuleBase" id="RU004257"/>
    </source>
</evidence>
<evidence type="ECO:0000256" key="4">
    <source>
        <dbReference type="ARBA" id="ARBA00013068"/>
    </source>
</evidence>
<dbReference type="Gene3D" id="3.20.20.70">
    <property type="entry name" value="Aldolase class I"/>
    <property type="match status" value="1"/>
</dbReference>
<dbReference type="Proteomes" id="UP001152747">
    <property type="component" value="Unassembled WGS sequence"/>
</dbReference>
<comment type="function">
    <text evidence="11">Regulatory subunit of the cyclin-dependent kinase pair (CDK9/cyclin T) complex, also called positive transcription elongation factor B (P-TEFb), which is proposed to facilitate the transition from abortive to production elongation by phosphorylating the CTD (carboxy-terminal domain) of the large subunit of RNA polymerase II (RNAP II).</text>
</comment>
<dbReference type="EC" id="4.1.2.13" evidence="4 13"/>
<keyword evidence="9 13" id="KW-0456">Lyase</keyword>
<dbReference type="Pfam" id="PF00274">
    <property type="entry name" value="Glycolytic"/>
    <property type="match status" value="1"/>
</dbReference>
<accession>A0A9P1N1I1</accession>
<evidence type="ECO:0000256" key="8">
    <source>
        <dbReference type="ARBA" id="ARBA00023163"/>
    </source>
</evidence>
<feature type="region of interest" description="Disordered" evidence="15">
    <location>
        <begin position="572"/>
        <end position="605"/>
    </location>
</feature>
<evidence type="ECO:0000256" key="11">
    <source>
        <dbReference type="ARBA" id="ARBA00056850"/>
    </source>
</evidence>
<keyword evidence="8" id="KW-0804">Transcription</keyword>
<feature type="compositionally biased region" description="Basic residues" evidence="15">
    <location>
        <begin position="441"/>
        <end position="472"/>
    </location>
</feature>
<evidence type="ECO:0000256" key="6">
    <source>
        <dbReference type="ARBA" id="ARBA00023127"/>
    </source>
</evidence>
<feature type="compositionally biased region" description="Low complexity" evidence="15">
    <location>
        <begin position="379"/>
        <end position="398"/>
    </location>
</feature>
<keyword evidence="7 13" id="KW-0324">Glycolysis</keyword>
<keyword evidence="18" id="KW-1185">Reference proteome</keyword>
<feature type="compositionally biased region" description="Pro residues" evidence="15">
    <location>
        <begin position="583"/>
        <end position="603"/>
    </location>
</feature>
<dbReference type="EMBL" id="CANHGI010000003">
    <property type="protein sequence ID" value="CAI5444445.1"/>
    <property type="molecule type" value="Genomic_DNA"/>
</dbReference>
<dbReference type="SUPFAM" id="SSF47954">
    <property type="entry name" value="Cyclin-like"/>
    <property type="match status" value="2"/>
</dbReference>
<dbReference type="InterPro" id="IPR000741">
    <property type="entry name" value="FBA_I"/>
</dbReference>
<feature type="compositionally biased region" description="Basic and acidic residues" evidence="15">
    <location>
        <begin position="572"/>
        <end position="581"/>
    </location>
</feature>
<evidence type="ECO:0000256" key="2">
    <source>
        <dbReference type="ARBA" id="ARBA00008638"/>
    </source>
</evidence>
<comment type="similarity">
    <text evidence="3 13">Belongs to the class I fructose-bisphosphate aldolase family.</text>
</comment>
<evidence type="ECO:0000256" key="10">
    <source>
        <dbReference type="ARBA" id="ARBA00023270"/>
    </source>
</evidence>
<gene>
    <name evidence="17" type="ORF">CAMP_LOCUS7082</name>
</gene>
<dbReference type="NCBIfam" id="NF033379">
    <property type="entry name" value="FrucBisAld_I"/>
    <property type="match status" value="1"/>
</dbReference>
<proteinExistence type="inferred from homology"/>
<evidence type="ECO:0000256" key="9">
    <source>
        <dbReference type="ARBA" id="ARBA00023239"/>
    </source>
</evidence>
<evidence type="ECO:0000259" key="16">
    <source>
        <dbReference type="SMART" id="SM00385"/>
    </source>
</evidence>
<sequence length="986" mass="109349">MSSYSSSSSSISKSFSSSFTKSSGFFVANGMSSTNNESCGSSSSSYMFEKKNPHTENGRQIGRSLCAWHYTKDDIMRITASRKDGISYQQELTLRQKCCRFLHEMVNNLTQSKGDHLATGVAAVIINRFYKFHSFKMFDYRDIAAACLFLAGKNEDSPRKLKYIVTCWWNLKFPHTKTFSSESQFLSACDLIVNLENIVLMTISFDMNIDLPHHLVLKIMSIAERTNKYRDITRTAYFMTTEILMVTDWSIRYPCAFIAAACINIAAYFQNVEMDRIVNPDMQNRWFQIEDPEMSSQDLREMTSEFLEIFRNPDIRYGSLRKLDVHNKIEIKISSPSEIPESPGQSTENLGECPAPPPAPILNPKKIAMDDYKERNRTNLSSSGGSSSNLAASSANSGRASFLPDMSKELAKNPQINDLFRVKKESPSSSSHNGDGDRNGHQHHHKEHRKEHKHHNSNHHSHRNHTNGHNHNHNSSSNNGIGHNEKRAQLGYSNEFEPQEKRIKTEQNAVFYKSSTTTTSSDSSSTTTKTVQMSAYAMAATSLKNGSSSLMRKTPIADKPQQSAYQQMVAEMEKNKSRRSVDPSPPTISPPFSSHPPFPPTFPPISNDEMEDGEVLTYRKTMASYSQYLSKAQEDELRAIANAIVAPGKGILAADESTGSMEKRLTSIGLENNEENRRKYRQLLFTASADLNKHISGVIMFHETFYQKTDDGKPFVQLLQEQNIIPGIKVDKGVIPLAGTIGEGTTQGLDDLNARCAQYKKDGAQFAKWRCVHKISSTTPSVTALKEIAQVLARYASICQQNGLVPIVEPEILPDGEHDLARGQKITETVLSYVYHALNEHHVYLEGTLLKPNMVTAGQSNTGAKPTNAEIGLATVTALQRGVPSAVPGVVFLSGGQSEEEATKNLNAINQVQGKKPWALTFSYGRALQASCLAKWAGKDENIADAKAVLLHRAQVNSLASVGKYTGDANADAAASQSLFVANHAY</sequence>
<dbReference type="InterPro" id="IPR013763">
    <property type="entry name" value="Cyclin-like_dom"/>
</dbReference>
<feature type="domain" description="Cyclin-like" evidence="16">
    <location>
        <begin position="100"/>
        <end position="201"/>
    </location>
</feature>
<dbReference type="Pfam" id="PF21797">
    <property type="entry name" value="CycT2-like_C"/>
    <property type="match status" value="1"/>
</dbReference>
<name>A0A9P1N1I1_9PELO</name>
<dbReference type="Gene3D" id="1.10.472.10">
    <property type="entry name" value="Cyclin-like"/>
    <property type="match status" value="2"/>
</dbReference>
<evidence type="ECO:0000256" key="3">
    <source>
        <dbReference type="ARBA" id="ARBA00010387"/>
    </source>
</evidence>
<dbReference type="FunFam" id="3.20.20.70:FF:000021">
    <property type="entry name" value="Fructose-bisphosphate aldolase"/>
    <property type="match status" value="1"/>
</dbReference>
<dbReference type="SMART" id="SM00385">
    <property type="entry name" value="CYCLIN"/>
    <property type="match status" value="2"/>
</dbReference>
<dbReference type="InterPro" id="IPR013785">
    <property type="entry name" value="Aldolase_TIM"/>
</dbReference>
<dbReference type="InterPro" id="IPR036915">
    <property type="entry name" value="Cyclin-like_sf"/>
</dbReference>
<dbReference type="FunFam" id="1.10.472.10:FF:000181">
    <property type="entry name" value="Protein CBR-CIT-1.1"/>
    <property type="match status" value="1"/>
</dbReference>